<keyword evidence="4 10" id="KW-1133">Transmembrane helix</keyword>
<dbReference type="InterPro" id="IPR003280">
    <property type="entry name" value="2pore_dom_K_chnl"/>
</dbReference>
<dbReference type="EMBL" id="JBBCAQ010000034">
    <property type="protein sequence ID" value="KAK7580162.1"/>
    <property type="molecule type" value="Genomic_DNA"/>
</dbReference>
<dbReference type="Pfam" id="PF07885">
    <property type="entry name" value="Ion_trans_2"/>
    <property type="match status" value="2"/>
</dbReference>
<evidence type="ECO:0000256" key="3">
    <source>
        <dbReference type="ARBA" id="ARBA00022692"/>
    </source>
</evidence>
<dbReference type="Proteomes" id="UP001367676">
    <property type="component" value="Unassembled WGS sequence"/>
</dbReference>
<dbReference type="AlphaFoldDB" id="A0AAN9TN16"/>
<accession>A0AAN9TN16</accession>
<proteinExistence type="inferred from homology"/>
<feature type="transmembrane region" description="Helical" evidence="10">
    <location>
        <begin position="171"/>
        <end position="188"/>
    </location>
</feature>
<feature type="transmembrane region" description="Helical" evidence="10">
    <location>
        <begin position="42"/>
        <end position="67"/>
    </location>
</feature>
<evidence type="ECO:0000256" key="8">
    <source>
        <dbReference type="RuleBase" id="RU003857"/>
    </source>
</evidence>
<evidence type="ECO:0000256" key="1">
    <source>
        <dbReference type="ARBA" id="ARBA00004141"/>
    </source>
</evidence>
<comment type="caution">
    <text evidence="12">The sequence shown here is derived from an EMBL/GenBank/DDBJ whole genome shotgun (WGS) entry which is preliminary data.</text>
</comment>
<name>A0AAN9TN16_9HEMI</name>
<keyword evidence="7 8" id="KW-0407">Ion channel</keyword>
<organism evidence="12 13">
    <name type="scientific">Parthenolecanium corni</name>
    <dbReference type="NCBI Taxonomy" id="536013"/>
    <lineage>
        <taxon>Eukaryota</taxon>
        <taxon>Metazoa</taxon>
        <taxon>Ecdysozoa</taxon>
        <taxon>Arthropoda</taxon>
        <taxon>Hexapoda</taxon>
        <taxon>Insecta</taxon>
        <taxon>Pterygota</taxon>
        <taxon>Neoptera</taxon>
        <taxon>Paraneoptera</taxon>
        <taxon>Hemiptera</taxon>
        <taxon>Sternorrhyncha</taxon>
        <taxon>Coccoidea</taxon>
        <taxon>Coccidae</taxon>
        <taxon>Parthenolecanium</taxon>
    </lineage>
</organism>
<dbReference type="GO" id="GO:0015271">
    <property type="term" value="F:outward rectifier potassium channel activity"/>
    <property type="evidence" value="ECO:0007669"/>
    <property type="project" value="TreeGrafter"/>
</dbReference>
<sequence>MEPVHSRHLSSGPSENSSFSSSETSYSVTNPKKTIKHCCRKIVAFMCTQVGVGGLIVGYAVMGAFGFPLLENSYQNPKNEGVLQFTNITLDRLWIITQQYNILENEQWTKEALQILIDFQSNVTRSIKDGYSGGASTQSEWTFPATLMFCLSIFTMIGYGNMVPRTVGGKIATIVYAVFGIPLYILYFKNMGKVLAQTFRWTYTCIYRCSMEDSHPKSSKDPPQKRVIVPSTACLWVLFAYVAIGTAMFSSWQNWSVMDSAYFCVTSLCKIGIGDFAPDHILVPTFGGTRTRLVFTFVYLLFGMGIIAMCFDLMREDVTVRVRNLRNDIVLFFEDIQARAVDLYKRRNSWDSEN</sequence>
<dbReference type="GO" id="GO:0005886">
    <property type="term" value="C:plasma membrane"/>
    <property type="evidence" value="ECO:0007669"/>
    <property type="project" value="TreeGrafter"/>
</dbReference>
<evidence type="ECO:0000256" key="10">
    <source>
        <dbReference type="SAM" id="Phobius"/>
    </source>
</evidence>
<gene>
    <name evidence="12" type="ORF">V9T40_000791</name>
</gene>
<evidence type="ECO:0000313" key="13">
    <source>
        <dbReference type="Proteomes" id="UP001367676"/>
    </source>
</evidence>
<dbReference type="PRINTS" id="PR01333">
    <property type="entry name" value="2POREKCHANEL"/>
</dbReference>
<evidence type="ECO:0000256" key="2">
    <source>
        <dbReference type="ARBA" id="ARBA00022448"/>
    </source>
</evidence>
<keyword evidence="5 8" id="KW-0406">Ion transport</keyword>
<protein>
    <recommendedName>
        <fullName evidence="11">Potassium channel domain-containing protein</fullName>
    </recommendedName>
</protein>
<keyword evidence="6 10" id="KW-0472">Membrane</keyword>
<feature type="transmembrane region" description="Helical" evidence="10">
    <location>
        <begin position="227"/>
        <end position="249"/>
    </location>
</feature>
<dbReference type="InterPro" id="IPR013099">
    <property type="entry name" value="K_chnl_dom"/>
</dbReference>
<dbReference type="PANTHER" id="PTHR11003">
    <property type="entry name" value="POTASSIUM CHANNEL, SUBFAMILY K"/>
    <property type="match status" value="1"/>
</dbReference>
<dbReference type="Gene3D" id="1.10.287.70">
    <property type="match status" value="1"/>
</dbReference>
<evidence type="ECO:0000313" key="12">
    <source>
        <dbReference type="EMBL" id="KAK7580162.1"/>
    </source>
</evidence>
<dbReference type="GO" id="GO:0022841">
    <property type="term" value="F:potassium ion leak channel activity"/>
    <property type="evidence" value="ECO:0007669"/>
    <property type="project" value="TreeGrafter"/>
</dbReference>
<feature type="domain" description="Potassium channel" evidence="11">
    <location>
        <begin position="237"/>
        <end position="315"/>
    </location>
</feature>
<reference evidence="12 13" key="1">
    <citation type="submission" date="2024-03" db="EMBL/GenBank/DDBJ databases">
        <title>Adaptation during the transition from Ophiocordyceps entomopathogen to insect associate is accompanied by gene loss and intensified selection.</title>
        <authorList>
            <person name="Ward C.M."/>
            <person name="Onetto C.A."/>
            <person name="Borneman A.R."/>
        </authorList>
    </citation>
    <scope>NUCLEOTIDE SEQUENCE [LARGE SCALE GENOMIC DNA]</scope>
    <source>
        <strain evidence="12">AWRI1</strain>
        <tissue evidence="12">Single Adult Female</tissue>
    </source>
</reference>
<keyword evidence="2 8" id="KW-0813">Transport</keyword>
<evidence type="ECO:0000256" key="6">
    <source>
        <dbReference type="ARBA" id="ARBA00023136"/>
    </source>
</evidence>
<evidence type="ECO:0000256" key="7">
    <source>
        <dbReference type="ARBA" id="ARBA00023303"/>
    </source>
</evidence>
<evidence type="ECO:0000256" key="9">
    <source>
        <dbReference type="SAM" id="MobiDB-lite"/>
    </source>
</evidence>
<dbReference type="PANTHER" id="PTHR11003:SF87">
    <property type="entry name" value="POTASSIUM CHANNEL DOMAIN-CONTAINING PROTEIN"/>
    <property type="match status" value="1"/>
</dbReference>
<evidence type="ECO:0000259" key="11">
    <source>
        <dbReference type="Pfam" id="PF07885"/>
    </source>
</evidence>
<keyword evidence="13" id="KW-1185">Reference proteome</keyword>
<dbReference type="GO" id="GO:0030322">
    <property type="term" value="P:stabilization of membrane potential"/>
    <property type="evidence" value="ECO:0007669"/>
    <property type="project" value="TreeGrafter"/>
</dbReference>
<comment type="subcellular location">
    <subcellularLocation>
        <location evidence="1">Membrane</location>
        <topology evidence="1">Multi-pass membrane protein</topology>
    </subcellularLocation>
</comment>
<feature type="transmembrane region" description="Helical" evidence="10">
    <location>
        <begin position="293"/>
        <end position="314"/>
    </location>
</feature>
<feature type="domain" description="Potassium channel" evidence="11">
    <location>
        <begin position="139"/>
        <end position="196"/>
    </location>
</feature>
<keyword evidence="3 8" id="KW-0812">Transmembrane</keyword>
<dbReference type="SUPFAM" id="SSF81324">
    <property type="entry name" value="Voltage-gated potassium channels"/>
    <property type="match status" value="2"/>
</dbReference>
<feature type="compositionally biased region" description="Low complexity" evidence="9">
    <location>
        <begin position="10"/>
        <end position="27"/>
    </location>
</feature>
<evidence type="ECO:0000256" key="4">
    <source>
        <dbReference type="ARBA" id="ARBA00022989"/>
    </source>
</evidence>
<evidence type="ECO:0000256" key="5">
    <source>
        <dbReference type="ARBA" id="ARBA00023065"/>
    </source>
</evidence>
<comment type="similarity">
    <text evidence="8">Belongs to the two pore domain potassium channel (TC 1.A.1.8) family.</text>
</comment>
<feature type="region of interest" description="Disordered" evidence="9">
    <location>
        <begin position="1"/>
        <end position="27"/>
    </location>
</feature>